<sequence>YRIVVDTPEDLKRIEKIIGSMTRPHTEYSLDDFIELYPSP</sequence>
<dbReference type="EMBL" id="UINC01131506">
    <property type="protein sequence ID" value="SVD13254.1"/>
    <property type="molecule type" value="Genomic_DNA"/>
</dbReference>
<gene>
    <name evidence="1" type="ORF">METZ01_LOCUS366108</name>
</gene>
<reference evidence="1" key="1">
    <citation type="submission" date="2018-05" db="EMBL/GenBank/DDBJ databases">
        <authorList>
            <person name="Lanie J.A."/>
            <person name="Ng W.-L."/>
            <person name="Kazmierczak K.M."/>
            <person name="Andrzejewski T.M."/>
            <person name="Davidsen T.M."/>
            <person name="Wayne K.J."/>
            <person name="Tettelin H."/>
            <person name="Glass J.I."/>
            <person name="Rusch D."/>
            <person name="Podicherti R."/>
            <person name="Tsui H.-C.T."/>
            <person name="Winkler M.E."/>
        </authorList>
    </citation>
    <scope>NUCLEOTIDE SEQUENCE</scope>
</reference>
<dbReference type="AlphaFoldDB" id="A0A382STL1"/>
<name>A0A382STL1_9ZZZZ</name>
<organism evidence="1">
    <name type="scientific">marine metagenome</name>
    <dbReference type="NCBI Taxonomy" id="408172"/>
    <lineage>
        <taxon>unclassified sequences</taxon>
        <taxon>metagenomes</taxon>
        <taxon>ecological metagenomes</taxon>
    </lineage>
</organism>
<proteinExistence type="predicted"/>
<protein>
    <submittedName>
        <fullName evidence="1">Uncharacterized protein</fullName>
    </submittedName>
</protein>
<feature type="non-terminal residue" evidence="1">
    <location>
        <position position="1"/>
    </location>
</feature>
<evidence type="ECO:0000313" key="1">
    <source>
        <dbReference type="EMBL" id="SVD13254.1"/>
    </source>
</evidence>
<accession>A0A382STL1</accession>